<dbReference type="InterPro" id="IPR006693">
    <property type="entry name" value="AB_hydrolase_lipase"/>
</dbReference>
<keyword evidence="3 7" id="KW-0378">Hydrolase</keyword>
<protein>
    <recommendedName>
        <fullName evidence="7">Lipase</fullName>
    </recommendedName>
</protein>
<evidence type="ECO:0000256" key="7">
    <source>
        <dbReference type="PIRNR" id="PIRNR000862"/>
    </source>
</evidence>
<keyword evidence="5" id="KW-0443">Lipid metabolism</keyword>
<accession>A0A8X6HN73</accession>
<dbReference type="InterPro" id="IPR029058">
    <property type="entry name" value="AB_hydrolase_fold"/>
</dbReference>
<evidence type="ECO:0000313" key="11">
    <source>
        <dbReference type="Proteomes" id="UP000887116"/>
    </source>
</evidence>
<evidence type="ECO:0000256" key="5">
    <source>
        <dbReference type="ARBA" id="ARBA00023098"/>
    </source>
</evidence>
<feature type="active site" description="Charge relay system" evidence="8">
    <location>
        <position position="313"/>
    </location>
</feature>
<dbReference type="PIRSF" id="PIRSF000862">
    <property type="entry name" value="Steryl_ester_lip"/>
    <property type="match status" value="1"/>
</dbReference>
<comment type="similarity">
    <text evidence="1 7">Belongs to the AB hydrolase superfamily. Lipase family.</text>
</comment>
<comment type="caution">
    <text evidence="10">The sequence shown here is derived from an EMBL/GenBank/DDBJ whole genome shotgun (WGS) entry which is preliminary data.</text>
</comment>
<dbReference type="GO" id="GO:0016042">
    <property type="term" value="P:lipid catabolic process"/>
    <property type="evidence" value="ECO:0007669"/>
    <property type="project" value="UniProtKB-KW"/>
</dbReference>
<dbReference type="InterPro" id="IPR025483">
    <property type="entry name" value="Lipase_euk"/>
</dbReference>
<keyword evidence="6" id="KW-0325">Glycoprotein</keyword>
<feature type="active site" description="Nucleophile" evidence="8">
    <location>
        <position position="143"/>
    </location>
</feature>
<keyword evidence="11" id="KW-1185">Reference proteome</keyword>
<reference evidence="10" key="1">
    <citation type="submission" date="2020-07" db="EMBL/GenBank/DDBJ databases">
        <title>Multicomponent nature underlies the extraordinary mechanical properties of spider dragline silk.</title>
        <authorList>
            <person name="Kono N."/>
            <person name="Nakamura H."/>
            <person name="Mori M."/>
            <person name="Yoshida Y."/>
            <person name="Ohtoshi R."/>
            <person name="Malay A.D."/>
            <person name="Moran D.A.P."/>
            <person name="Tomita M."/>
            <person name="Numata K."/>
            <person name="Arakawa K."/>
        </authorList>
    </citation>
    <scope>NUCLEOTIDE SEQUENCE</scope>
</reference>
<dbReference type="AlphaFoldDB" id="A0A8X6HN73"/>
<proteinExistence type="inferred from homology"/>
<evidence type="ECO:0000256" key="2">
    <source>
        <dbReference type="ARBA" id="ARBA00022729"/>
    </source>
</evidence>
<feature type="domain" description="Partial AB-hydrolase lipase" evidence="9">
    <location>
        <begin position="6"/>
        <end position="67"/>
    </location>
</feature>
<name>A0A8X6HN73_TRICU</name>
<evidence type="ECO:0000256" key="1">
    <source>
        <dbReference type="ARBA" id="ARBA00010701"/>
    </source>
</evidence>
<sequence length="370" mass="41518">MRFISSQLISSKGYPVAEHVVQTKDGFILALQRIPYGRKAAGDYTGKKTAVFLQHGLLSAASDFVFNFPEQSLGFLLADSGYDVWLGNTRGNTYSRRHTKLKPDTDAFWDFSFDEMGAYDLPAMIDYVLNVTHQDQLAYIGHSQGTTAAFALLSESPEYNKKLKVFIALAPVASGTYITNVLRYLAPISKDLELLAKYLGIRDFLPNNKFMKFLSEYLCKDFEKVICENAMFLFFGRDYKEMNVSRIGVYGAHSPAGSSVRSIVHFGQMIETDFAKFDFGKKENIARYGQAIPPKYNISAITTPVALISGLNDNLADPVDVAIVAKQLNSLVSNYIIPLRDFNHIDFVTAIHGKELIFDEVQRLLLKYAR</sequence>
<evidence type="ECO:0000259" key="9">
    <source>
        <dbReference type="Pfam" id="PF04083"/>
    </source>
</evidence>
<dbReference type="GO" id="GO:0016788">
    <property type="term" value="F:hydrolase activity, acting on ester bonds"/>
    <property type="evidence" value="ECO:0007669"/>
    <property type="project" value="InterPro"/>
</dbReference>
<evidence type="ECO:0000256" key="6">
    <source>
        <dbReference type="ARBA" id="ARBA00023180"/>
    </source>
</evidence>
<dbReference type="PANTHER" id="PTHR11005">
    <property type="entry name" value="LYSOSOMAL ACID LIPASE-RELATED"/>
    <property type="match status" value="1"/>
</dbReference>
<keyword evidence="4 7" id="KW-0442">Lipid degradation</keyword>
<feature type="active site" description="Charge relay system" evidence="8">
    <location>
        <position position="344"/>
    </location>
</feature>
<dbReference type="OrthoDB" id="7958685at2759"/>
<evidence type="ECO:0000256" key="3">
    <source>
        <dbReference type="ARBA" id="ARBA00022801"/>
    </source>
</evidence>
<evidence type="ECO:0000313" key="10">
    <source>
        <dbReference type="EMBL" id="GFQ89754.1"/>
    </source>
</evidence>
<dbReference type="Pfam" id="PF04083">
    <property type="entry name" value="Abhydro_lipase"/>
    <property type="match status" value="1"/>
</dbReference>
<dbReference type="FunFam" id="3.40.50.1820:FF:000021">
    <property type="entry name" value="Lipase"/>
    <property type="match status" value="1"/>
</dbReference>
<keyword evidence="2" id="KW-0732">Signal</keyword>
<evidence type="ECO:0000256" key="8">
    <source>
        <dbReference type="PIRSR" id="PIRSR000862-1"/>
    </source>
</evidence>
<dbReference type="Proteomes" id="UP000887116">
    <property type="component" value="Unassembled WGS sequence"/>
</dbReference>
<evidence type="ECO:0000256" key="4">
    <source>
        <dbReference type="ARBA" id="ARBA00022963"/>
    </source>
</evidence>
<organism evidence="10 11">
    <name type="scientific">Trichonephila clavata</name>
    <name type="common">Joro spider</name>
    <name type="synonym">Nephila clavata</name>
    <dbReference type="NCBI Taxonomy" id="2740835"/>
    <lineage>
        <taxon>Eukaryota</taxon>
        <taxon>Metazoa</taxon>
        <taxon>Ecdysozoa</taxon>
        <taxon>Arthropoda</taxon>
        <taxon>Chelicerata</taxon>
        <taxon>Arachnida</taxon>
        <taxon>Araneae</taxon>
        <taxon>Araneomorphae</taxon>
        <taxon>Entelegynae</taxon>
        <taxon>Araneoidea</taxon>
        <taxon>Nephilidae</taxon>
        <taxon>Trichonephila</taxon>
    </lineage>
</organism>
<dbReference type="SUPFAM" id="SSF53474">
    <property type="entry name" value="alpha/beta-Hydrolases"/>
    <property type="match status" value="1"/>
</dbReference>
<gene>
    <name evidence="10" type="primary">LIPF</name>
    <name evidence="10" type="ORF">TNCT_733821</name>
</gene>
<dbReference type="EMBL" id="BMAO01033465">
    <property type="protein sequence ID" value="GFQ89754.1"/>
    <property type="molecule type" value="Genomic_DNA"/>
</dbReference>
<dbReference type="Gene3D" id="3.40.50.1820">
    <property type="entry name" value="alpha/beta hydrolase"/>
    <property type="match status" value="1"/>
</dbReference>